<name>A0A2G9TH63_TELCI</name>
<feature type="non-terminal residue" evidence="1">
    <location>
        <position position="1"/>
    </location>
</feature>
<protein>
    <submittedName>
        <fullName evidence="1">Uncharacterized protein</fullName>
    </submittedName>
</protein>
<proteinExistence type="predicted"/>
<evidence type="ECO:0000313" key="2">
    <source>
        <dbReference type="Proteomes" id="UP000230423"/>
    </source>
</evidence>
<sequence>LQEDKKGAKAVTDPVTHEVIHYSPYGTVRASTFSPPPPVSDVPFIERKSNIVLNDKNGYKTIRVTQFDGTLGRASEKAMAPSPPVPSSAPPVVLSNYGDFFTQDSDSPYEELSLLSTDGDEELRKAAEITQDYETLRAKFDLWQALQSRNRNSPEARQLHMELIQQHDVLMKKLQQVTDTTIPTAKKRPGIATDTFSPWSVIVF</sequence>
<dbReference type="Proteomes" id="UP000230423">
    <property type="component" value="Unassembled WGS sequence"/>
</dbReference>
<evidence type="ECO:0000313" key="1">
    <source>
        <dbReference type="EMBL" id="PIO57319.1"/>
    </source>
</evidence>
<dbReference type="AlphaFoldDB" id="A0A2G9TH63"/>
<dbReference type="EMBL" id="KZ371310">
    <property type="protein sequence ID" value="PIO57319.1"/>
    <property type="molecule type" value="Genomic_DNA"/>
</dbReference>
<gene>
    <name evidence="1" type="ORF">TELCIR_21274</name>
</gene>
<dbReference type="OrthoDB" id="5857858at2759"/>
<reference evidence="1 2" key="1">
    <citation type="submission" date="2015-09" db="EMBL/GenBank/DDBJ databases">
        <title>Draft genome of the parasitic nematode Teladorsagia circumcincta isolate WARC Sus (inbred).</title>
        <authorList>
            <person name="Mitreva M."/>
        </authorList>
    </citation>
    <scope>NUCLEOTIDE SEQUENCE [LARGE SCALE GENOMIC DNA]</scope>
    <source>
        <strain evidence="1 2">S</strain>
    </source>
</reference>
<organism evidence="1 2">
    <name type="scientific">Teladorsagia circumcincta</name>
    <name type="common">Brown stomach worm</name>
    <name type="synonym">Ostertagia circumcincta</name>
    <dbReference type="NCBI Taxonomy" id="45464"/>
    <lineage>
        <taxon>Eukaryota</taxon>
        <taxon>Metazoa</taxon>
        <taxon>Ecdysozoa</taxon>
        <taxon>Nematoda</taxon>
        <taxon>Chromadorea</taxon>
        <taxon>Rhabditida</taxon>
        <taxon>Rhabditina</taxon>
        <taxon>Rhabditomorpha</taxon>
        <taxon>Strongyloidea</taxon>
        <taxon>Trichostrongylidae</taxon>
        <taxon>Teladorsagia</taxon>
    </lineage>
</organism>
<accession>A0A2G9TH63</accession>
<keyword evidence="2" id="KW-1185">Reference proteome</keyword>